<name>A0A7D5N8H8_9PROT</name>
<dbReference type="PANTHER" id="PTHR35604">
    <property type="entry name" value="TRANSPOSASE INSH FOR INSERTION SEQUENCE ELEMENT IS5A-RELATED"/>
    <property type="match status" value="1"/>
</dbReference>
<dbReference type="Pfam" id="PF05598">
    <property type="entry name" value="DUF772"/>
    <property type="match status" value="1"/>
</dbReference>
<feature type="domain" description="Transposase InsH N-terminal" evidence="1">
    <location>
        <begin position="21"/>
        <end position="115"/>
    </location>
</feature>
<dbReference type="Proteomes" id="UP000509684">
    <property type="component" value="Chromosome"/>
</dbReference>
<evidence type="ECO:0000259" key="1">
    <source>
        <dbReference type="Pfam" id="PF05598"/>
    </source>
</evidence>
<evidence type="ECO:0000313" key="3">
    <source>
        <dbReference type="Proteomes" id="UP000509684"/>
    </source>
</evidence>
<dbReference type="PANTHER" id="PTHR35604:SF2">
    <property type="entry name" value="TRANSPOSASE INSH FOR INSERTION SEQUENCE ELEMENT IS5A-RELATED"/>
    <property type="match status" value="1"/>
</dbReference>
<sequence>MISADGDSLFTCVRWPRSKSPKRAESLANLERLLPWDDLEKIVRGVYLSDKRSTGRPGYPAMMLLRCLVVRWFWNLSDDQTEAVILDSYATARFIGTDPWKPKPPSASLIRGFRKHLDFHGVLNDIKSKIDACFNDAGIKVWCGLVREPVFKRTAARVVPESLASCASTGND</sequence>
<dbReference type="KEGG" id="acog:HWD57_04245"/>
<gene>
    <name evidence="2" type="ORF">HWD57_04245</name>
</gene>
<dbReference type="EMBL" id="CP058708">
    <property type="protein sequence ID" value="QLH49075.1"/>
    <property type="molecule type" value="Genomic_DNA"/>
</dbReference>
<dbReference type="InterPro" id="IPR008490">
    <property type="entry name" value="Transposase_InsH_N"/>
</dbReference>
<organism evidence="2 3">
    <name type="scientific">Candidatus Accumulibacter cognatus</name>
    <dbReference type="NCBI Taxonomy" id="2954383"/>
    <lineage>
        <taxon>Bacteria</taxon>
        <taxon>Pseudomonadati</taxon>
        <taxon>Pseudomonadota</taxon>
        <taxon>Betaproteobacteria</taxon>
        <taxon>Candidatus Accumulibacter</taxon>
    </lineage>
</organism>
<dbReference type="AlphaFoldDB" id="A0A7D5N8H8"/>
<accession>A0A7D5N8H8</accession>
<protein>
    <submittedName>
        <fullName evidence="2">Transposase</fullName>
    </submittedName>
</protein>
<proteinExistence type="predicted"/>
<evidence type="ECO:0000313" key="2">
    <source>
        <dbReference type="EMBL" id="QLH49075.1"/>
    </source>
</evidence>
<reference evidence="2 3" key="1">
    <citation type="journal article" date="2019" name="Microbiome">
        <title>Annotated bacterial chromosomes from frame-shift-corrected long-read metagenomic data.</title>
        <authorList>
            <person name="Arumugam K."/>
            <person name="Bagci C."/>
            <person name="Bessarab I."/>
            <person name="Beier S."/>
            <person name="Buchfink B."/>
            <person name="Gorska A."/>
            <person name="Qiu G."/>
            <person name="Huson D.H."/>
            <person name="Williams R.B.H."/>
        </authorList>
    </citation>
    <scope>NUCLEOTIDE SEQUENCE [LARGE SCALE GENOMIC DNA]</scope>
    <source>
        <strain evidence="2">SSA1</strain>
    </source>
</reference>